<proteinExistence type="predicted"/>
<accession>C9ZUE8</accession>
<sequence>MRSDVNGKCPYIADETEKVWSACLISLHPSAPSGTRFTLEWEGAAKWRGIFVILTDLACLLFSYSREYTTLLYKLLCGRKNDVEAKWCGSCTHETVGTRNLPVLRRSFI</sequence>
<dbReference type="GeneID" id="23863226"/>
<evidence type="ECO:0000313" key="2">
    <source>
        <dbReference type="Proteomes" id="UP000002316"/>
    </source>
</evidence>
<protein>
    <submittedName>
        <fullName evidence="1">Uncharacterized protein</fullName>
    </submittedName>
</protein>
<gene>
    <name evidence="1" type="ORF">TbgDal_VII8770</name>
</gene>
<reference evidence="2" key="1">
    <citation type="journal article" date="2010" name="PLoS Negl. Trop. Dis.">
        <title>The genome sequence of Trypanosoma brucei gambiense, causative agent of chronic human african trypanosomiasis.</title>
        <authorList>
            <person name="Jackson A.P."/>
            <person name="Sanders M."/>
            <person name="Berry A."/>
            <person name="McQuillan J."/>
            <person name="Aslett M.A."/>
            <person name="Quail M.A."/>
            <person name="Chukualim B."/>
            <person name="Capewell P."/>
            <person name="MacLeod A."/>
            <person name="Melville S.E."/>
            <person name="Gibson W."/>
            <person name="Barry J.D."/>
            <person name="Berriman M."/>
            <person name="Hertz-Fowler C."/>
        </authorList>
    </citation>
    <scope>NUCLEOTIDE SEQUENCE [LARGE SCALE GENOMIC DNA]</scope>
    <source>
        <strain evidence="2">MHOM/CI/86/DAL972</strain>
    </source>
</reference>
<dbReference type="EMBL" id="FN554970">
    <property type="protein sequence ID" value="CBH13035.1"/>
    <property type="molecule type" value="Genomic_DNA"/>
</dbReference>
<organism evidence="1 2">
    <name type="scientific">Trypanosoma brucei gambiense (strain MHOM/CI/86/DAL972)</name>
    <dbReference type="NCBI Taxonomy" id="679716"/>
    <lineage>
        <taxon>Eukaryota</taxon>
        <taxon>Discoba</taxon>
        <taxon>Euglenozoa</taxon>
        <taxon>Kinetoplastea</taxon>
        <taxon>Metakinetoplastina</taxon>
        <taxon>Trypanosomatida</taxon>
        <taxon>Trypanosomatidae</taxon>
        <taxon>Trypanosoma</taxon>
    </lineage>
</organism>
<dbReference type="RefSeq" id="XP_011775313.1">
    <property type="nucleotide sequence ID" value="XM_011777011.1"/>
</dbReference>
<dbReference type="Proteomes" id="UP000002316">
    <property type="component" value="Chromosome 7"/>
</dbReference>
<dbReference type="AlphaFoldDB" id="C9ZUE8"/>
<dbReference type="KEGG" id="tbg:TbgDal_VII8770"/>
<name>C9ZUE8_TRYB9</name>
<evidence type="ECO:0000313" key="1">
    <source>
        <dbReference type="EMBL" id="CBH13035.1"/>
    </source>
</evidence>